<protein>
    <recommendedName>
        <fullName evidence="3">Transposase IS116/IS110/IS902 family protein</fullName>
    </recommendedName>
</protein>
<name>A0A5C5X176_9BACT</name>
<evidence type="ECO:0000313" key="2">
    <source>
        <dbReference type="Proteomes" id="UP000318053"/>
    </source>
</evidence>
<proteinExistence type="predicted"/>
<comment type="caution">
    <text evidence="1">The sequence shown here is derived from an EMBL/GenBank/DDBJ whole genome shotgun (WGS) entry which is preliminary data.</text>
</comment>
<evidence type="ECO:0000313" key="1">
    <source>
        <dbReference type="EMBL" id="TWT55905.1"/>
    </source>
</evidence>
<keyword evidence="2" id="KW-1185">Reference proteome</keyword>
<accession>A0A5C5X176</accession>
<reference evidence="1 2" key="1">
    <citation type="submission" date="2019-02" db="EMBL/GenBank/DDBJ databases">
        <title>Deep-cultivation of Planctomycetes and their phenomic and genomic characterization uncovers novel biology.</title>
        <authorList>
            <person name="Wiegand S."/>
            <person name="Jogler M."/>
            <person name="Boedeker C."/>
            <person name="Pinto D."/>
            <person name="Vollmers J."/>
            <person name="Rivas-Marin E."/>
            <person name="Kohn T."/>
            <person name="Peeters S.H."/>
            <person name="Heuer A."/>
            <person name="Rast P."/>
            <person name="Oberbeckmann S."/>
            <person name="Bunk B."/>
            <person name="Jeske O."/>
            <person name="Meyerdierks A."/>
            <person name="Storesund J.E."/>
            <person name="Kallscheuer N."/>
            <person name="Luecker S."/>
            <person name="Lage O.M."/>
            <person name="Pohl T."/>
            <person name="Merkel B.J."/>
            <person name="Hornburger P."/>
            <person name="Mueller R.-W."/>
            <person name="Bruemmer F."/>
            <person name="Labrenz M."/>
            <person name="Spormann A.M."/>
            <person name="Op Den Camp H."/>
            <person name="Overmann J."/>
            <person name="Amann R."/>
            <person name="Jetten M.S.M."/>
            <person name="Mascher T."/>
            <person name="Medema M.H."/>
            <person name="Devos D.P."/>
            <person name="Kaster A.-K."/>
            <person name="Ovreas L."/>
            <person name="Rohde M."/>
            <person name="Galperin M.Y."/>
            <person name="Jogler C."/>
        </authorList>
    </citation>
    <scope>NUCLEOTIDE SEQUENCE [LARGE SCALE GENOMIC DNA]</scope>
    <source>
        <strain evidence="1 2">CA85</strain>
    </source>
</reference>
<dbReference type="AlphaFoldDB" id="A0A5C5X176"/>
<dbReference type="EMBL" id="SJPK01000020">
    <property type="protein sequence ID" value="TWT55905.1"/>
    <property type="molecule type" value="Genomic_DNA"/>
</dbReference>
<sequence>MPGYADLFEDDKLFTKSIAIAVAKHFPSSASIKRASSKSIAKYLKSQKIRYQSDEVDRSSSVAKICNRRLRAACMMVATNLIKCHPYDRGQAALMKIKKVATVGEEKGDGGSFS</sequence>
<dbReference type="Proteomes" id="UP000318053">
    <property type="component" value="Unassembled WGS sequence"/>
</dbReference>
<gene>
    <name evidence="1" type="ORF">CA85_47170</name>
</gene>
<organism evidence="1 2">
    <name type="scientific">Allorhodopirellula solitaria</name>
    <dbReference type="NCBI Taxonomy" id="2527987"/>
    <lineage>
        <taxon>Bacteria</taxon>
        <taxon>Pseudomonadati</taxon>
        <taxon>Planctomycetota</taxon>
        <taxon>Planctomycetia</taxon>
        <taxon>Pirellulales</taxon>
        <taxon>Pirellulaceae</taxon>
        <taxon>Allorhodopirellula</taxon>
    </lineage>
</organism>
<evidence type="ECO:0008006" key="3">
    <source>
        <dbReference type="Google" id="ProtNLM"/>
    </source>
</evidence>